<evidence type="ECO:0000256" key="1">
    <source>
        <dbReference type="ARBA" id="ARBA00023125"/>
    </source>
</evidence>
<dbReference type="PANTHER" id="PTHR46481:SF7">
    <property type="entry name" value="ZINC FINGER BED DOMAIN-CONTAINING PROTEIN RICESLEEPER 2-LIKE"/>
    <property type="match status" value="1"/>
</dbReference>
<gene>
    <name evidence="4" type="ORF">LSAT_V11C700387470</name>
</gene>
<evidence type="ECO:0000313" key="5">
    <source>
        <dbReference type="Proteomes" id="UP000235145"/>
    </source>
</evidence>
<organism evidence="4 5">
    <name type="scientific">Lactuca sativa</name>
    <name type="common">Garden lettuce</name>
    <dbReference type="NCBI Taxonomy" id="4236"/>
    <lineage>
        <taxon>Eukaryota</taxon>
        <taxon>Viridiplantae</taxon>
        <taxon>Streptophyta</taxon>
        <taxon>Embryophyta</taxon>
        <taxon>Tracheophyta</taxon>
        <taxon>Spermatophyta</taxon>
        <taxon>Magnoliopsida</taxon>
        <taxon>eudicotyledons</taxon>
        <taxon>Gunneridae</taxon>
        <taxon>Pentapetalae</taxon>
        <taxon>asterids</taxon>
        <taxon>campanulids</taxon>
        <taxon>Asterales</taxon>
        <taxon>Asteraceae</taxon>
        <taxon>Cichorioideae</taxon>
        <taxon>Cichorieae</taxon>
        <taxon>Lactucinae</taxon>
        <taxon>Lactuca</taxon>
    </lineage>
</organism>
<dbReference type="PANTHER" id="PTHR46481">
    <property type="entry name" value="ZINC FINGER BED DOMAIN-CONTAINING PROTEIN 4"/>
    <property type="match status" value="1"/>
</dbReference>
<feature type="domain" description="HAT C-terminal dimerisation" evidence="2">
    <location>
        <begin position="519"/>
        <end position="588"/>
    </location>
</feature>
<dbReference type="InterPro" id="IPR025525">
    <property type="entry name" value="hAT-like_transposase_RNase-H"/>
</dbReference>
<comment type="caution">
    <text evidence="4">The sequence shown here is derived from an EMBL/GenBank/DDBJ whole genome shotgun (WGS) entry which is preliminary data.</text>
</comment>
<dbReference type="GO" id="GO:0003677">
    <property type="term" value="F:DNA binding"/>
    <property type="evidence" value="ECO:0007669"/>
    <property type="project" value="UniProtKB-KW"/>
</dbReference>
<dbReference type="InterPro" id="IPR008906">
    <property type="entry name" value="HATC_C_dom"/>
</dbReference>
<dbReference type="Pfam" id="PF05699">
    <property type="entry name" value="Dimer_Tnp_hAT"/>
    <property type="match status" value="1"/>
</dbReference>
<evidence type="ECO:0000259" key="3">
    <source>
        <dbReference type="Pfam" id="PF14372"/>
    </source>
</evidence>
<keyword evidence="5" id="KW-1185">Reference proteome</keyword>
<dbReference type="Proteomes" id="UP000235145">
    <property type="component" value="Unassembled WGS sequence"/>
</dbReference>
<dbReference type="Pfam" id="PF14372">
    <property type="entry name" value="hAT-like_RNase-H"/>
    <property type="match status" value="1"/>
</dbReference>
<dbReference type="EMBL" id="NBSK02000007">
    <property type="protein sequence ID" value="KAJ0196780.1"/>
    <property type="molecule type" value="Genomic_DNA"/>
</dbReference>
<dbReference type="GO" id="GO:0046983">
    <property type="term" value="F:protein dimerization activity"/>
    <property type="evidence" value="ECO:0007669"/>
    <property type="project" value="InterPro"/>
</dbReference>
<keyword evidence="1" id="KW-0238">DNA-binding</keyword>
<name>A0A9R1X178_LACSA</name>
<accession>A0A9R1X178</accession>
<dbReference type="SUPFAM" id="SSF53098">
    <property type="entry name" value="Ribonuclease H-like"/>
    <property type="match status" value="1"/>
</dbReference>
<proteinExistence type="predicted"/>
<dbReference type="AlphaFoldDB" id="A0A9R1X178"/>
<evidence type="ECO:0000313" key="4">
    <source>
        <dbReference type="EMBL" id="KAJ0196780.1"/>
    </source>
</evidence>
<dbReference type="SUPFAM" id="SSF140996">
    <property type="entry name" value="Hermes dimerisation domain"/>
    <property type="match status" value="1"/>
</dbReference>
<dbReference type="InterPro" id="IPR012337">
    <property type="entry name" value="RNaseH-like_sf"/>
</dbReference>
<feature type="domain" description="hAT-like transposase RNase-H fold" evidence="3">
    <location>
        <begin position="357"/>
        <end position="438"/>
    </location>
</feature>
<reference evidence="4 5" key="1">
    <citation type="journal article" date="2017" name="Nat. Commun.">
        <title>Genome assembly with in vitro proximity ligation data and whole-genome triplication in lettuce.</title>
        <authorList>
            <person name="Reyes-Chin-Wo S."/>
            <person name="Wang Z."/>
            <person name="Yang X."/>
            <person name="Kozik A."/>
            <person name="Arikit S."/>
            <person name="Song C."/>
            <person name="Xia L."/>
            <person name="Froenicke L."/>
            <person name="Lavelle D.O."/>
            <person name="Truco M.J."/>
            <person name="Xia R."/>
            <person name="Zhu S."/>
            <person name="Xu C."/>
            <person name="Xu H."/>
            <person name="Xu X."/>
            <person name="Cox K."/>
            <person name="Korf I."/>
            <person name="Meyers B.C."/>
            <person name="Michelmore R.W."/>
        </authorList>
    </citation>
    <scope>NUCLEOTIDE SEQUENCE [LARGE SCALE GENOMIC DNA]</scope>
    <source>
        <strain evidence="5">cv. Salinas</strain>
        <tissue evidence="4">Seedlings</tissue>
    </source>
</reference>
<evidence type="ECO:0008006" key="6">
    <source>
        <dbReference type="Google" id="ProtNLM"/>
    </source>
</evidence>
<evidence type="ECO:0000259" key="2">
    <source>
        <dbReference type="Pfam" id="PF05699"/>
    </source>
</evidence>
<sequence length="631" mass="73378">MMNMCLLITHKLKEQVKQQSQRKRNMPKGRLVKFILTKLDIAIAKNVQLCSKPNPVQTNSIGTWKHDEKRIKKALLNLFVVGELPFKFVKNESFIEYKNALNGKVVLPCRTTISNRVTDYFLKEKANLFKLFSNPLSNVHLTIDYWTSSCQRSSYMVVTAHFIDEDWIMHKRIINFKSLDNIGRTLLTCLQEWGINNVMTITVDNDSANDKTIEILMKKLPNLYDGGKQLHVRCMTYILNLIVRDGFDQHQSSIKCMHKTVKYIRNSTQRIRRFKECMKELNVESKKFLCNDSPTRWNSTYELLQIAVDLEKIFGMFEVKDPTFVQDVLTPSKEHFNICRVMGGFLEKFKVKTNIVSTSTKPMAHRFFGEICDVYKHIKEWAASPQFCLIGKDMIDKYDKYWGDLEKLNDFLYFAVILDPRFKFDFFQQAFEKLIKLKNPQKDHMLNSEVILKAKALIRGLQQRFENFFYFYKSKFDNTDSSQNQAHGHEDVVVIDDENDFMGDLIVQTDYPSASMETELTRYLNEQSKQNTSRYAIVSRMAKAILRLQISTVASEAAFSTSGRILDPYRTNLSANIVEALVCTQDWVRKSRKPTVDNIDEILKDDEIAKALEEAIKNEDGKGKQPINIPE</sequence>
<dbReference type="InterPro" id="IPR052035">
    <property type="entry name" value="ZnF_BED_domain_contain"/>
</dbReference>
<protein>
    <recommendedName>
        <fullName evidence="6">HAT C-terminal dimerisation domain-containing protein</fullName>
    </recommendedName>
</protein>